<dbReference type="EMBL" id="LBWS01000003">
    <property type="protein sequence ID" value="KKR15377.1"/>
    <property type="molecule type" value="Genomic_DNA"/>
</dbReference>
<feature type="domain" description="Csd3-like second N-terminal" evidence="10">
    <location>
        <begin position="185"/>
        <end position="301"/>
    </location>
</feature>
<dbReference type="Pfam" id="PF19425">
    <property type="entry name" value="Csd3_N2"/>
    <property type="match status" value="1"/>
</dbReference>
<keyword evidence="4" id="KW-0479">Metal-binding</keyword>
<keyword evidence="8" id="KW-1133">Transmembrane helix</keyword>
<dbReference type="Proteomes" id="UP000034048">
    <property type="component" value="Unassembled WGS sequence"/>
</dbReference>
<evidence type="ECO:0000256" key="5">
    <source>
        <dbReference type="ARBA" id="ARBA00022801"/>
    </source>
</evidence>
<comment type="subcellular location">
    <subcellularLocation>
        <location evidence="2">Cell envelope</location>
    </subcellularLocation>
</comment>
<accession>A0A0G0RP41</accession>
<protein>
    <submittedName>
        <fullName evidence="11">M23 peptidase domain-containing protein</fullName>
    </submittedName>
</protein>
<feature type="transmembrane region" description="Helical" evidence="8">
    <location>
        <begin position="20"/>
        <end position="37"/>
    </location>
</feature>
<dbReference type="PANTHER" id="PTHR21666:SF288">
    <property type="entry name" value="CELL DIVISION PROTEIN YTFB"/>
    <property type="match status" value="1"/>
</dbReference>
<dbReference type="CDD" id="cd12797">
    <property type="entry name" value="M23_peptidase"/>
    <property type="match status" value="1"/>
</dbReference>
<dbReference type="GO" id="GO:0006508">
    <property type="term" value="P:proteolysis"/>
    <property type="evidence" value="ECO:0007669"/>
    <property type="project" value="UniProtKB-KW"/>
</dbReference>
<evidence type="ECO:0000259" key="10">
    <source>
        <dbReference type="Pfam" id="PF19425"/>
    </source>
</evidence>
<evidence type="ECO:0000256" key="6">
    <source>
        <dbReference type="ARBA" id="ARBA00022833"/>
    </source>
</evidence>
<evidence type="ECO:0000256" key="3">
    <source>
        <dbReference type="ARBA" id="ARBA00022670"/>
    </source>
</evidence>
<feature type="non-terminal residue" evidence="11">
    <location>
        <position position="1"/>
    </location>
</feature>
<name>A0A0G0RP41_9BACT</name>
<evidence type="ECO:0000256" key="1">
    <source>
        <dbReference type="ARBA" id="ARBA00001947"/>
    </source>
</evidence>
<evidence type="ECO:0000256" key="4">
    <source>
        <dbReference type="ARBA" id="ARBA00022723"/>
    </source>
</evidence>
<evidence type="ECO:0000256" key="2">
    <source>
        <dbReference type="ARBA" id="ARBA00004196"/>
    </source>
</evidence>
<keyword evidence="6" id="KW-0862">Zinc</keyword>
<evidence type="ECO:0000256" key="8">
    <source>
        <dbReference type="SAM" id="Phobius"/>
    </source>
</evidence>
<dbReference type="GO" id="GO:0004222">
    <property type="term" value="F:metalloendopeptidase activity"/>
    <property type="evidence" value="ECO:0007669"/>
    <property type="project" value="TreeGrafter"/>
</dbReference>
<sequence length="444" mass="49777">TVFYYLHSYAKVMFMRKKTIIIIIIVLALALAGWLVVKYQQHIATEAEISAIKKDKIVKIEVIENSTFGKLMTESSDLDANTVNGIYKAAQPVHDLAKIKVGHFLELVYDSETDQFKEFRYKIDSEDQLRVYRNPDFQDLSLEVIDQPGAMITAEAELVVETVVEAVAPYWLAVVEAIPYEIRIKIANGVVATSMYEAAMKNNIDERAIIELANVFQWTLDFAMDPRVGDEFVFIYEERYLDGEYIMPGQMLAGKYVNAGTVFDHYYFEESADNQGYFDGAGNSVQKMFLKAPVEFRYISSGYTTGTRVVMEVGLIGPHMAIDYAAGSGTPIRAVGDGTVIQIGRSGCYGNMITLRHNGTYTTRYAHQSKFAVKSGQRVKQGETIGYVGSTGCSTGPHLHFEMIKNGAKIDPLKEVLPPGTAIKEENKERFFSEIKAWRQELGL</sequence>
<dbReference type="Gene3D" id="2.70.70.10">
    <property type="entry name" value="Glucose Permease (Domain IIA)"/>
    <property type="match status" value="1"/>
</dbReference>
<dbReference type="AlphaFoldDB" id="A0A0G0RP41"/>
<comment type="caution">
    <text evidence="11">The sequence shown here is derived from an EMBL/GenBank/DDBJ whole genome shotgun (WGS) entry which is preliminary data.</text>
</comment>
<dbReference type="InterPro" id="IPR011055">
    <property type="entry name" value="Dup_hybrid_motif"/>
</dbReference>
<comment type="cofactor">
    <cofactor evidence="1">
        <name>Zn(2+)</name>
        <dbReference type="ChEBI" id="CHEBI:29105"/>
    </cofactor>
</comment>
<proteinExistence type="predicted"/>
<dbReference type="Pfam" id="PF01551">
    <property type="entry name" value="Peptidase_M23"/>
    <property type="match status" value="1"/>
</dbReference>
<dbReference type="PANTHER" id="PTHR21666">
    <property type="entry name" value="PEPTIDASE-RELATED"/>
    <property type="match status" value="1"/>
</dbReference>
<dbReference type="PATRIC" id="fig|1618634.3.peg.47"/>
<keyword evidence="8" id="KW-0812">Transmembrane</keyword>
<keyword evidence="8" id="KW-0472">Membrane</keyword>
<gene>
    <name evidence="11" type="ORF">UT42_C0003G0004</name>
</gene>
<dbReference type="Gene3D" id="3.10.450.350">
    <property type="match status" value="1"/>
</dbReference>
<keyword evidence="5" id="KW-0378">Hydrolase</keyword>
<evidence type="ECO:0000259" key="9">
    <source>
        <dbReference type="Pfam" id="PF01551"/>
    </source>
</evidence>
<evidence type="ECO:0000256" key="7">
    <source>
        <dbReference type="ARBA" id="ARBA00023049"/>
    </source>
</evidence>
<reference evidence="11 12" key="1">
    <citation type="journal article" date="2015" name="Nature">
        <title>rRNA introns, odd ribosomes, and small enigmatic genomes across a large radiation of phyla.</title>
        <authorList>
            <person name="Brown C.T."/>
            <person name="Hug L.A."/>
            <person name="Thomas B.C."/>
            <person name="Sharon I."/>
            <person name="Castelle C.J."/>
            <person name="Singh A."/>
            <person name="Wilkins M.J."/>
            <person name="Williams K.H."/>
            <person name="Banfield J.F."/>
        </authorList>
    </citation>
    <scope>NUCLEOTIDE SEQUENCE [LARGE SCALE GENOMIC DNA]</scope>
</reference>
<dbReference type="InterPro" id="IPR045834">
    <property type="entry name" value="Csd3_N2"/>
</dbReference>
<dbReference type="InterPro" id="IPR050570">
    <property type="entry name" value="Cell_wall_metabolism_enzyme"/>
</dbReference>
<keyword evidence="3" id="KW-0645">Protease</keyword>
<dbReference type="GO" id="GO:0030313">
    <property type="term" value="C:cell envelope"/>
    <property type="evidence" value="ECO:0007669"/>
    <property type="project" value="UniProtKB-SubCell"/>
</dbReference>
<keyword evidence="7" id="KW-0482">Metalloprotease</keyword>
<dbReference type="SUPFAM" id="SSF51261">
    <property type="entry name" value="Duplicated hybrid motif"/>
    <property type="match status" value="1"/>
</dbReference>
<organism evidence="11 12">
    <name type="scientific">Candidatus Falkowbacteria bacterium GW2011_GWA2_39_24</name>
    <dbReference type="NCBI Taxonomy" id="1618634"/>
    <lineage>
        <taxon>Bacteria</taxon>
        <taxon>Candidatus Falkowiibacteriota</taxon>
    </lineage>
</organism>
<dbReference type="GO" id="GO:0046872">
    <property type="term" value="F:metal ion binding"/>
    <property type="evidence" value="ECO:0007669"/>
    <property type="project" value="UniProtKB-KW"/>
</dbReference>
<feature type="domain" description="M23ase beta-sheet core" evidence="9">
    <location>
        <begin position="318"/>
        <end position="412"/>
    </location>
</feature>
<evidence type="ECO:0000313" key="11">
    <source>
        <dbReference type="EMBL" id="KKR15377.1"/>
    </source>
</evidence>
<evidence type="ECO:0000313" key="12">
    <source>
        <dbReference type="Proteomes" id="UP000034048"/>
    </source>
</evidence>
<dbReference type="InterPro" id="IPR016047">
    <property type="entry name" value="M23ase_b-sheet_dom"/>
</dbReference>